<feature type="region of interest" description="Disordered" evidence="1">
    <location>
        <begin position="106"/>
        <end position="237"/>
    </location>
</feature>
<reference evidence="3" key="1">
    <citation type="journal article" date="2016" name="Genome Announc.">
        <title>Draft genome sequences of fungus Aspergillus calidoustus.</title>
        <authorList>
            <person name="Horn F."/>
            <person name="Linde J."/>
            <person name="Mattern D.J."/>
            <person name="Walther G."/>
            <person name="Guthke R."/>
            <person name="Scherlach K."/>
            <person name="Martin K."/>
            <person name="Brakhage A.A."/>
            <person name="Petzke L."/>
            <person name="Valiante V."/>
        </authorList>
    </citation>
    <scope>NUCLEOTIDE SEQUENCE [LARGE SCALE GENOMIC DNA]</scope>
    <source>
        <strain evidence="3">SF006504</strain>
    </source>
</reference>
<dbReference type="Proteomes" id="UP000054771">
    <property type="component" value="Unassembled WGS sequence"/>
</dbReference>
<feature type="region of interest" description="Disordered" evidence="1">
    <location>
        <begin position="34"/>
        <end position="53"/>
    </location>
</feature>
<feature type="compositionally biased region" description="Basic and acidic residues" evidence="1">
    <location>
        <begin position="179"/>
        <end position="194"/>
    </location>
</feature>
<feature type="region of interest" description="Disordered" evidence="1">
    <location>
        <begin position="65"/>
        <end position="86"/>
    </location>
</feature>
<dbReference type="InterPro" id="IPR021641">
    <property type="entry name" value="DUF3245"/>
</dbReference>
<dbReference type="OMA" id="KQNYAHD"/>
<feature type="compositionally biased region" description="Polar residues" evidence="1">
    <location>
        <begin position="117"/>
        <end position="127"/>
    </location>
</feature>
<feature type="compositionally biased region" description="Basic and acidic residues" evidence="1">
    <location>
        <begin position="38"/>
        <end position="49"/>
    </location>
</feature>
<dbReference type="AlphaFoldDB" id="A0A0U5FSE6"/>
<evidence type="ECO:0000256" key="1">
    <source>
        <dbReference type="SAM" id="MobiDB-lite"/>
    </source>
</evidence>
<evidence type="ECO:0000313" key="3">
    <source>
        <dbReference type="Proteomes" id="UP000054771"/>
    </source>
</evidence>
<protein>
    <submittedName>
        <fullName evidence="2">Uncharacterized protein</fullName>
    </submittedName>
</protein>
<keyword evidence="3" id="KW-1185">Reference proteome</keyword>
<dbReference type="Pfam" id="PF11595">
    <property type="entry name" value="DUF3245"/>
    <property type="match status" value="1"/>
</dbReference>
<organism evidence="2 3">
    <name type="scientific">Aspergillus calidoustus</name>
    <dbReference type="NCBI Taxonomy" id="454130"/>
    <lineage>
        <taxon>Eukaryota</taxon>
        <taxon>Fungi</taxon>
        <taxon>Dikarya</taxon>
        <taxon>Ascomycota</taxon>
        <taxon>Pezizomycotina</taxon>
        <taxon>Eurotiomycetes</taxon>
        <taxon>Eurotiomycetidae</taxon>
        <taxon>Eurotiales</taxon>
        <taxon>Aspergillaceae</taxon>
        <taxon>Aspergillus</taxon>
        <taxon>Aspergillus subgen. Nidulantes</taxon>
    </lineage>
</organism>
<gene>
    <name evidence="2" type="ORF">ASPCAL03586</name>
</gene>
<dbReference type="EMBL" id="CDMC01000003">
    <property type="protein sequence ID" value="CEL02416.1"/>
    <property type="molecule type" value="Genomic_DNA"/>
</dbReference>
<sequence length="237" mass="25905">MSLSKSETDIILNKANIALARSQRLVASWLPVQQTGAEQDHSNAKTDEELQREEDEIFTAVPERLGLGAPLPTKAADGSWNRTELDSNDQLRRQLLGRNYKKVMAEKARQKNAESVAGSSTTITANSAYREGGAQRRGEHDGAGAGDGDDDDDDEEEGRTASIGKKSLSKKRKVITRVEPTRTEHGGDEYKENGGDGGDEDGEKAASQPAPRSKGRKKATSFLDEILAERSKKRRKQ</sequence>
<name>A0A0U5FSE6_ASPCI</name>
<feature type="compositionally biased region" description="Basic and acidic residues" evidence="1">
    <location>
        <begin position="133"/>
        <end position="142"/>
    </location>
</feature>
<accession>A0A0U5FSE6</accession>
<evidence type="ECO:0000313" key="2">
    <source>
        <dbReference type="EMBL" id="CEL02416.1"/>
    </source>
</evidence>
<proteinExistence type="predicted"/>
<dbReference type="OrthoDB" id="3438340at2759"/>
<feature type="compositionally biased region" description="Acidic residues" evidence="1">
    <location>
        <begin position="147"/>
        <end position="157"/>
    </location>
</feature>